<dbReference type="RefSeq" id="WP_153278190.1">
    <property type="nucleotide sequence ID" value="NZ_CP034550.1"/>
</dbReference>
<name>A0A5Q0GZH3_SACSY</name>
<evidence type="ECO:0000313" key="5">
    <source>
        <dbReference type="EMBL" id="QFZ19055.1"/>
    </source>
</evidence>
<feature type="domain" description="HTH luxR-type" evidence="4">
    <location>
        <begin position="871"/>
        <end position="936"/>
    </location>
</feature>
<evidence type="ECO:0000313" key="6">
    <source>
        <dbReference type="Proteomes" id="UP000325787"/>
    </source>
</evidence>
<organism evidence="5 6">
    <name type="scientific">Saccharothrix syringae</name>
    <name type="common">Nocardiopsis syringae</name>
    <dbReference type="NCBI Taxonomy" id="103733"/>
    <lineage>
        <taxon>Bacteria</taxon>
        <taxon>Bacillati</taxon>
        <taxon>Actinomycetota</taxon>
        <taxon>Actinomycetes</taxon>
        <taxon>Pseudonocardiales</taxon>
        <taxon>Pseudonocardiaceae</taxon>
        <taxon>Saccharothrix</taxon>
    </lineage>
</organism>
<keyword evidence="1" id="KW-0547">Nucleotide-binding</keyword>
<keyword evidence="3" id="KW-0175">Coiled coil</keyword>
<gene>
    <name evidence="5" type="ORF">EKG83_17785</name>
</gene>
<dbReference type="KEGG" id="ssyi:EKG83_17785"/>
<keyword evidence="6" id="KW-1185">Reference proteome</keyword>
<dbReference type="SMART" id="SM00421">
    <property type="entry name" value="HTH_LUXR"/>
    <property type="match status" value="1"/>
</dbReference>
<evidence type="ECO:0000256" key="1">
    <source>
        <dbReference type="ARBA" id="ARBA00022741"/>
    </source>
</evidence>
<dbReference type="PANTHER" id="PTHR16305">
    <property type="entry name" value="TESTICULAR SOLUBLE ADENYLYL CYCLASE"/>
    <property type="match status" value="1"/>
</dbReference>
<protein>
    <submittedName>
        <fullName evidence="5">LuxR family transcriptional regulator</fullName>
    </submittedName>
</protein>
<dbReference type="InterPro" id="IPR000792">
    <property type="entry name" value="Tscrpt_reg_LuxR_C"/>
</dbReference>
<sequence>MLDDGMEPVGSGTPGGRLAGHDVLDAAFTALAGGRGRVLVAEHPGVLGRNTAVERARAEAARRGVRVAHGRATALDRVAPLSTLVAALGGGGAVGRADLADLDGDRLTVLERLRCALEGAAAGSGLLVCLDDFHHADELTALALRVLVPALADEPVLWLLALHPPLASVAVRNVIDVLLEAGAHRVPPDRLTQDAVRGICEGVLGHRAGPGLVAFASGVDGDPALVARVVRALDAAGHVEVRDDLAEVVPDADRRPLPRAVVDAIRARLADLPEPVAALLEAGAVLGRPFTVHEAAGLTRRSVPELARAAGAAVEAGVLGPQPSGLGFPHELVRRAVYAGVAEPVRVALHREAADVVAAEGRDPEEVVGHLERAGHVGSAAVVDVLHRAVRERVPRDPGAATRLVVRLLDLLGDAHPRSDELTVLAVHLLTATDQGQRAWELAVRALHRDLDAETETLLVCALAELADPAHGQGDDHAVVEYTRRALARADLAGHHRAELRAVQAHRLAGTGQAAAAEEAADEVLAAGARTERGEALMLACAAKGIAALHRGEFARALEHGRAAVREADRLGPFVRQRHARLWLCPPLLALDRFDEADSALRLVERESRRLGTSWVAPEWHYHRARVRAARGDLAGAQAEAEAGVRAARERSAGGLLGKVLGLRAEVRATRGDLAGAEGDLREAERRADAARSAWWRVRWLCAADRDDEAAEVAGGLLAATDLVAFIATTAACAVPLLAGLARRCGDLRALDRLVRVTGELADRNPGVSWPAATAAHVRGLAERDPAALVSAAELHRMSGRRPARAAALADAGELARELGERQRAEELLAEAERLWLACDALPAARRAGRRLAGLKARPGPAVDGVVPDRAPEQWADLTETEVRVARLVARGLTNKAIATRLTLSPNTINTHVRNAFTKLRVTNRVELALQVIAHDEARRDTDQR</sequence>
<dbReference type="PROSITE" id="PS00622">
    <property type="entry name" value="HTH_LUXR_1"/>
    <property type="match status" value="1"/>
</dbReference>
<dbReference type="CDD" id="cd06170">
    <property type="entry name" value="LuxR_C_like"/>
    <property type="match status" value="1"/>
</dbReference>
<feature type="coiled-coil region" evidence="3">
    <location>
        <begin position="667"/>
        <end position="694"/>
    </location>
</feature>
<dbReference type="Proteomes" id="UP000325787">
    <property type="component" value="Chromosome"/>
</dbReference>
<dbReference type="Gene3D" id="1.10.10.10">
    <property type="entry name" value="Winged helix-like DNA-binding domain superfamily/Winged helix DNA-binding domain"/>
    <property type="match status" value="1"/>
</dbReference>
<proteinExistence type="predicted"/>
<evidence type="ECO:0000256" key="2">
    <source>
        <dbReference type="ARBA" id="ARBA00022840"/>
    </source>
</evidence>
<dbReference type="InterPro" id="IPR036388">
    <property type="entry name" value="WH-like_DNA-bd_sf"/>
</dbReference>
<reference evidence="6" key="1">
    <citation type="journal article" date="2021" name="Curr. Microbiol.">
        <title>Complete genome of nocamycin-producing strain Saccharothrix syringae NRRL B-16468 reveals the biosynthetic potential for secondary metabolites.</title>
        <authorList>
            <person name="Mo X."/>
            <person name="Yang S."/>
        </authorList>
    </citation>
    <scope>NUCLEOTIDE SEQUENCE [LARGE SCALE GENOMIC DNA]</scope>
    <source>
        <strain evidence="6">ATCC 51364 / DSM 43886 / JCM 6844 / KCTC 9398 / NBRC 14523 / NRRL B-16468 / INA 2240</strain>
    </source>
</reference>
<dbReference type="InterPro" id="IPR016032">
    <property type="entry name" value="Sig_transdc_resp-reg_C-effctor"/>
</dbReference>
<dbReference type="OrthoDB" id="8482304at2"/>
<dbReference type="GO" id="GO:0005524">
    <property type="term" value="F:ATP binding"/>
    <property type="evidence" value="ECO:0007669"/>
    <property type="project" value="UniProtKB-KW"/>
</dbReference>
<dbReference type="AlphaFoldDB" id="A0A5Q0GZH3"/>
<evidence type="ECO:0000256" key="3">
    <source>
        <dbReference type="SAM" id="Coils"/>
    </source>
</evidence>
<dbReference type="PRINTS" id="PR00038">
    <property type="entry name" value="HTHLUXR"/>
</dbReference>
<dbReference type="GO" id="GO:0004016">
    <property type="term" value="F:adenylate cyclase activity"/>
    <property type="evidence" value="ECO:0007669"/>
    <property type="project" value="TreeGrafter"/>
</dbReference>
<evidence type="ECO:0000259" key="4">
    <source>
        <dbReference type="PROSITE" id="PS50043"/>
    </source>
</evidence>
<dbReference type="SUPFAM" id="SSF46894">
    <property type="entry name" value="C-terminal effector domain of the bipartite response regulators"/>
    <property type="match status" value="1"/>
</dbReference>
<dbReference type="PANTHER" id="PTHR16305:SF35">
    <property type="entry name" value="TRANSCRIPTIONAL ACTIVATOR DOMAIN"/>
    <property type="match status" value="1"/>
</dbReference>
<dbReference type="PROSITE" id="PS50043">
    <property type="entry name" value="HTH_LUXR_2"/>
    <property type="match status" value="1"/>
</dbReference>
<dbReference type="Pfam" id="PF00196">
    <property type="entry name" value="GerE"/>
    <property type="match status" value="1"/>
</dbReference>
<dbReference type="GO" id="GO:0003677">
    <property type="term" value="F:DNA binding"/>
    <property type="evidence" value="ECO:0007669"/>
    <property type="project" value="InterPro"/>
</dbReference>
<accession>A0A5Q0GZH3</accession>
<dbReference type="GO" id="GO:0005737">
    <property type="term" value="C:cytoplasm"/>
    <property type="evidence" value="ECO:0007669"/>
    <property type="project" value="TreeGrafter"/>
</dbReference>
<dbReference type="GO" id="GO:0006355">
    <property type="term" value="P:regulation of DNA-templated transcription"/>
    <property type="evidence" value="ECO:0007669"/>
    <property type="project" value="InterPro"/>
</dbReference>
<keyword evidence="2" id="KW-0067">ATP-binding</keyword>
<dbReference type="EMBL" id="CP034550">
    <property type="protein sequence ID" value="QFZ19055.1"/>
    <property type="molecule type" value="Genomic_DNA"/>
</dbReference>